<dbReference type="PROSITE" id="PS50181">
    <property type="entry name" value="FBOX"/>
    <property type="match status" value="1"/>
</dbReference>
<dbReference type="Proteomes" id="UP000015106">
    <property type="component" value="Chromosome 1"/>
</dbReference>
<dbReference type="Gene3D" id="1.20.1280.50">
    <property type="match status" value="1"/>
</dbReference>
<proteinExistence type="predicted"/>
<dbReference type="SMART" id="SM00256">
    <property type="entry name" value="FBOX"/>
    <property type="match status" value="1"/>
</dbReference>
<evidence type="ECO:0000313" key="2">
    <source>
        <dbReference type="EMBL" id="EMS62654.1"/>
    </source>
</evidence>
<evidence type="ECO:0000259" key="1">
    <source>
        <dbReference type="PROSITE" id="PS50181"/>
    </source>
</evidence>
<dbReference type="EnsemblPlants" id="TuG1812G0100003194.01.T01">
    <property type="protein sequence ID" value="TuG1812G0100003194.01.T01"/>
    <property type="gene ID" value="TuG1812G0100003194.01"/>
</dbReference>
<evidence type="ECO:0000313" key="3">
    <source>
        <dbReference type="EnsemblPlants" id="TuG1812G0100003194.01.T01"/>
    </source>
</evidence>
<keyword evidence="4" id="KW-1185">Reference proteome</keyword>
<dbReference type="RefSeq" id="XP_048541084.1">
    <property type="nucleotide sequence ID" value="XM_048685127.1"/>
</dbReference>
<dbReference type="EMBL" id="KD079299">
    <property type="protein sequence ID" value="EMS62654.1"/>
    <property type="molecule type" value="Genomic_DNA"/>
</dbReference>
<dbReference type="eggNOG" id="ENOG502R68M">
    <property type="taxonomic scope" value="Eukaryota"/>
</dbReference>
<dbReference type="InterPro" id="IPR001810">
    <property type="entry name" value="F-box_dom"/>
</dbReference>
<reference evidence="3" key="2">
    <citation type="submission" date="2018-03" db="EMBL/GenBank/DDBJ databases">
        <title>The Triticum urartu genome reveals the dynamic nature of wheat genome evolution.</title>
        <authorList>
            <person name="Ling H."/>
            <person name="Ma B."/>
            <person name="Shi X."/>
            <person name="Liu H."/>
            <person name="Dong L."/>
            <person name="Sun H."/>
            <person name="Cao Y."/>
            <person name="Gao Q."/>
            <person name="Zheng S."/>
            <person name="Li Y."/>
            <person name="Yu Y."/>
            <person name="Du H."/>
            <person name="Qi M."/>
            <person name="Li Y."/>
            <person name="Yu H."/>
            <person name="Cui Y."/>
            <person name="Wang N."/>
            <person name="Chen C."/>
            <person name="Wu H."/>
            <person name="Zhao Y."/>
            <person name="Zhang J."/>
            <person name="Li Y."/>
            <person name="Zhou W."/>
            <person name="Zhang B."/>
            <person name="Hu W."/>
            <person name="Eijk M."/>
            <person name="Tang J."/>
            <person name="Witsenboer H."/>
            <person name="Zhao S."/>
            <person name="Li Z."/>
            <person name="Zhang A."/>
            <person name="Wang D."/>
            <person name="Liang C."/>
        </authorList>
    </citation>
    <scope>NUCLEOTIDE SEQUENCE [LARGE SCALE GENOMIC DNA]</scope>
    <source>
        <strain evidence="3">cv. G1812</strain>
    </source>
</reference>
<feature type="domain" description="F-box" evidence="1">
    <location>
        <begin position="23"/>
        <end position="70"/>
    </location>
</feature>
<dbReference type="PANTHER" id="PTHR34591">
    <property type="entry name" value="OS03G0653100 PROTEIN-RELATED"/>
    <property type="match status" value="1"/>
</dbReference>
<reference evidence="3" key="3">
    <citation type="submission" date="2022-06" db="UniProtKB">
        <authorList>
            <consortium name="EnsemblPlants"/>
        </authorList>
    </citation>
    <scope>IDENTIFICATION</scope>
</reference>
<reference evidence="2 4" key="1">
    <citation type="journal article" date="2013" name="Nature">
        <title>Draft genome of the wheat A-genome progenitor Triticum urartu.</title>
        <authorList>
            <person name="Ling H.Q."/>
            <person name="Zhao S."/>
            <person name="Liu D."/>
            <person name="Wang J."/>
            <person name="Sun H."/>
            <person name="Zhang C."/>
            <person name="Fan H."/>
            <person name="Li D."/>
            <person name="Dong L."/>
            <person name="Tao Y."/>
            <person name="Gao C."/>
            <person name="Wu H."/>
            <person name="Li Y."/>
            <person name="Cui Y."/>
            <person name="Guo X."/>
            <person name="Zheng S."/>
            <person name="Wang B."/>
            <person name="Yu K."/>
            <person name="Liang Q."/>
            <person name="Yang W."/>
            <person name="Lou X."/>
            <person name="Chen J."/>
            <person name="Feng M."/>
            <person name="Jian J."/>
            <person name="Zhang X."/>
            <person name="Luo G."/>
            <person name="Jiang Y."/>
            <person name="Liu J."/>
            <person name="Wang Z."/>
            <person name="Sha Y."/>
            <person name="Zhang B."/>
            <person name="Wu H."/>
            <person name="Tang D."/>
            <person name="Shen Q."/>
            <person name="Xue P."/>
            <person name="Zou S."/>
            <person name="Wang X."/>
            <person name="Liu X."/>
            <person name="Wang F."/>
            <person name="Yang Y."/>
            <person name="An X."/>
            <person name="Dong Z."/>
            <person name="Zhang K."/>
            <person name="Zhang X."/>
            <person name="Luo M.C."/>
            <person name="Dvorak J."/>
            <person name="Tong Y."/>
            <person name="Wang J."/>
            <person name="Yang H."/>
            <person name="Li Z."/>
            <person name="Wang D."/>
            <person name="Zhang A."/>
            <person name="Wang J."/>
        </authorList>
    </citation>
    <scope>NUCLEOTIDE SEQUENCE</scope>
    <source>
        <strain evidence="4">cv. G1812</strain>
    </source>
</reference>
<dbReference type="Pfam" id="PF00646">
    <property type="entry name" value="F-box"/>
    <property type="match status" value="1"/>
</dbReference>
<sequence>MSTSASFRRTHHRLGRRIGMEGDPMGVALPEDALAEILRRLLPRSLATSRCVCKAWRSIVDGRRLLLPELLPHSVRGIFLEYNEASYPGFLSHPSMVPDDILGKLNFHRLPPDPYQWTYTHIEGHCNGLLLYRDRLGLQVANPATQWRARLPPPPERKREGGIVRPHLAFDPTESLHYEILLVPQTPLPEERGQPEPSKEWPASTWVLCLFSSRTGQWEQRAFLREGEAAGMASDEVLHWTSNSCSTYWHGMLFVQCNGGFTVMRISLSNNKYRVIKMPTDIEESDYDELHLGRSREGLCCATFRDRTNLRVWILDDSCGTMEWALKHHIDLDQSLSRVMWHCGEKEGPWSLQDAINVEHYGQQDLNDVNMDEDHSNNSFVKSEVEWDSDNDNIGDNESEVVESYLPYVSFLGFHPYKEVIFLDLLSLRRAVAYHLNTSIVQDLGNIWPNDYHAGHAGDIKKSFLYTPCLIADFPENKLKAHVEG</sequence>
<protein>
    <recommendedName>
        <fullName evidence="1">F-box domain-containing protein</fullName>
    </recommendedName>
</protein>
<dbReference type="Gramene" id="TuG1812G0100003194.01.T01">
    <property type="protein sequence ID" value="TuG1812G0100003194.01.T01"/>
    <property type="gene ID" value="TuG1812G0100003194.01"/>
</dbReference>
<gene>
    <name evidence="3" type="primary">LOC125520259</name>
    <name evidence="2" type="ORF">TRIUR3_17374</name>
</gene>
<dbReference type="SUPFAM" id="SSF81383">
    <property type="entry name" value="F-box domain"/>
    <property type="match status" value="1"/>
</dbReference>
<evidence type="ECO:0000313" key="4">
    <source>
        <dbReference type="Proteomes" id="UP000015106"/>
    </source>
</evidence>
<name>M8ANY4_TRIUA</name>
<dbReference type="GeneID" id="125520259"/>
<dbReference type="PANTHER" id="PTHR34591:SF10">
    <property type="entry name" value="F-BOX DOMAIN-CONTAINING PROTEIN"/>
    <property type="match status" value="1"/>
</dbReference>
<dbReference type="STRING" id="4572.M8ANY4"/>
<dbReference type="InterPro" id="IPR036047">
    <property type="entry name" value="F-box-like_dom_sf"/>
</dbReference>
<dbReference type="AlphaFoldDB" id="M8ANY4"/>
<organism evidence="2">
    <name type="scientific">Triticum urartu</name>
    <name type="common">Red wild einkorn</name>
    <name type="synonym">Crithodium urartu</name>
    <dbReference type="NCBI Taxonomy" id="4572"/>
    <lineage>
        <taxon>Eukaryota</taxon>
        <taxon>Viridiplantae</taxon>
        <taxon>Streptophyta</taxon>
        <taxon>Embryophyta</taxon>
        <taxon>Tracheophyta</taxon>
        <taxon>Spermatophyta</taxon>
        <taxon>Magnoliopsida</taxon>
        <taxon>Liliopsida</taxon>
        <taxon>Poales</taxon>
        <taxon>Poaceae</taxon>
        <taxon>BOP clade</taxon>
        <taxon>Pooideae</taxon>
        <taxon>Triticodae</taxon>
        <taxon>Triticeae</taxon>
        <taxon>Triticinae</taxon>
        <taxon>Triticum</taxon>
    </lineage>
</organism>
<dbReference type="OMA" id="FRRTHHR"/>
<dbReference type="OrthoDB" id="670041at2759"/>
<accession>M8ANY4</accession>